<organism evidence="2 3">
    <name type="scientific">Aeromonas caviae</name>
    <name type="common">Aeromonas punctata</name>
    <dbReference type="NCBI Taxonomy" id="648"/>
    <lineage>
        <taxon>Bacteria</taxon>
        <taxon>Pseudomonadati</taxon>
        <taxon>Pseudomonadota</taxon>
        <taxon>Gammaproteobacteria</taxon>
        <taxon>Aeromonadales</taxon>
        <taxon>Aeromonadaceae</taxon>
        <taxon>Aeromonas</taxon>
    </lineage>
</organism>
<dbReference type="Pfam" id="PF04320">
    <property type="entry name" value="YggL_50S_bp"/>
    <property type="match status" value="1"/>
</dbReference>
<dbReference type="SMART" id="SM00530">
    <property type="entry name" value="HTH_XRE"/>
    <property type="match status" value="1"/>
</dbReference>
<dbReference type="PANTHER" id="PTHR38778:SF1">
    <property type="entry name" value="CYTOPLASMIC PROTEIN"/>
    <property type="match status" value="1"/>
</dbReference>
<dbReference type="InterPro" id="IPR007416">
    <property type="entry name" value="YggL_50S_bp"/>
</dbReference>
<accession>A0ABU5WDC6</accession>
<evidence type="ECO:0000259" key="1">
    <source>
        <dbReference type="PROSITE" id="PS50943"/>
    </source>
</evidence>
<dbReference type="SUPFAM" id="SSF47413">
    <property type="entry name" value="lambda repressor-like DNA-binding domains"/>
    <property type="match status" value="1"/>
</dbReference>
<evidence type="ECO:0000313" key="2">
    <source>
        <dbReference type="EMBL" id="MEA9438900.1"/>
    </source>
</evidence>
<comment type="caution">
    <text evidence="2">The sequence shown here is derived from an EMBL/GenBank/DDBJ whole genome shotgun (WGS) entry which is preliminary data.</text>
</comment>
<dbReference type="CDD" id="cd00093">
    <property type="entry name" value="HTH_XRE"/>
    <property type="match status" value="1"/>
</dbReference>
<dbReference type="Proteomes" id="UP001304847">
    <property type="component" value="Unassembled WGS sequence"/>
</dbReference>
<protein>
    <submittedName>
        <fullName evidence="2">50S ribosome-binding protein YggL</fullName>
    </submittedName>
</protein>
<name>A0ABU5WDC6_AERCA</name>
<dbReference type="PROSITE" id="PS50943">
    <property type="entry name" value="HTH_CROC1"/>
    <property type="match status" value="1"/>
</dbReference>
<dbReference type="Gene3D" id="1.10.260.40">
    <property type="entry name" value="lambda repressor-like DNA-binding domains"/>
    <property type="match status" value="1"/>
</dbReference>
<gene>
    <name evidence="2" type="ORF">VCX44_24720</name>
</gene>
<reference evidence="2 3" key="1">
    <citation type="submission" date="2023-12" db="EMBL/GenBank/DDBJ databases">
        <title>Characterization of antibiotic resistance in Aeromonas spp. in hospital effluent.</title>
        <authorList>
            <person name="Negoseki B.R.S."/>
            <person name="Krul D."/>
            <person name="Siqueira A.C."/>
            <person name="Almeida M."/>
            <person name="Mesa D."/>
            <person name="Conte D."/>
            <person name="Dalla-Costa L.M."/>
        </authorList>
    </citation>
    <scope>NUCLEOTIDE SEQUENCE [LARGE SCALE GENOMIC DNA]</scope>
    <source>
        <strain evidence="2 3">36v</strain>
    </source>
</reference>
<dbReference type="InterPro" id="IPR001387">
    <property type="entry name" value="Cro/C1-type_HTH"/>
</dbReference>
<dbReference type="PANTHER" id="PTHR38778">
    <property type="entry name" value="CYTOPLASMIC PROTEIN-RELATED"/>
    <property type="match status" value="1"/>
</dbReference>
<dbReference type="EMBL" id="JAYGOJ010000311">
    <property type="protein sequence ID" value="MEA9438900.1"/>
    <property type="molecule type" value="Genomic_DNA"/>
</dbReference>
<evidence type="ECO:0000313" key="3">
    <source>
        <dbReference type="Proteomes" id="UP001304847"/>
    </source>
</evidence>
<dbReference type="RefSeq" id="WP_279987974.1">
    <property type="nucleotide sequence ID" value="NZ_JAODZR010000030.1"/>
</dbReference>
<keyword evidence="3" id="KW-1185">Reference proteome</keyword>
<feature type="domain" description="HTH cro/C1-type" evidence="1">
    <location>
        <begin position="159"/>
        <end position="213"/>
    </location>
</feature>
<proteinExistence type="predicted"/>
<dbReference type="InterPro" id="IPR010982">
    <property type="entry name" value="Lambda_DNA-bd_dom_sf"/>
</dbReference>
<sequence length="215" mass="24752">MVFNPSVLNKKRSRRLQKKLRVGEFQEFGFTLTFIINLQQKGFEEALDDWIDYVESQSWRFGGGGSLLGNRAEGYLCQFNNRTMTESDREEAGKWLAAQPWVLSYQVAPLSDAWYGPWKDESTTVLSDTYQKETPMSDDKIYFPNEVIGLQFVQGLSLLAAWRNYRGLSQTDLAERVDISLSELVAMEQPDYQFTHQQLVLLADALGIQYKHLTD</sequence>